<comment type="subcellular location">
    <subcellularLocation>
        <location evidence="1">Cell membrane</location>
        <topology evidence="1">Multi-pass membrane protein</topology>
    </subcellularLocation>
</comment>
<dbReference type="PANTHER" id="PTHR32322">
    <property type="entry name" value="INNER MEMBRANE TRANSPORTER"/>
    <property type="match status" value="1"/>
</dbReference>
<evidence type="ECO:0000256" key="6">
    <source>
        <dbReference type="ARBA" id="ARBA00023136"/>
    </source>
</evidence>
<evidence type="ECO:0000256" key="3">
    <source>
        <dbReference type="ARBA" id="ARBA00022475"/>
    </source>
</evidence>
<evidence type="ECO:0000256" key="7">
    <source>
        <dbReference type="SAM" id="Phobius"/>
    </source>
</evidence>
<dbReference type="AlphaFoldDB" id="A0A1X9MGQ2"/>
<dbReference type="SUPFAM" id="SSF103481">
    <property type="entry name" value="Multidrug resistance efflux transporter EmrE"/>
    <property type="match status" value="2"/>
</dbReference>
<feature type="transmembrane region" description="Helical" evidence="7">
    <location>
        <begin position="149"/>
        <end position="169"/>
    </location>
</feature>
<dbReference type="InterPro" id="IPR037185">
    <property type="entry name" value="EmrE-like"/>
</dbReference>
<comment type="similarity">
    <text evidence="2">Belongs to the EamA transporter family.</text>
</comment>
<keyword evidence="6 7" id="KW-0472">Membrane</keyword>
<feature type="transmembrane region" description="Helical" evidence="7">
    <location>
        <begin position="120"/>
        <end position="137"/>
    </location>
</feature>
<evidence type="ECO:0000256" key="2">
    <source>
        <dbReference type="ARBA" id="ARBA00007362"/>
    </source>
</evidence>
<feature type="domain" description="EamA" evidence="8">
    <location>
        <begin position="151"/>
        <end position="286"/>
    </location>
</feature>
<feature type="transmembrane region" description="Helical" evidence="7">
    <location>
        <begin position="176"/>
        <end position="198"/>
    </location>
</feature>
<dbReference type="RefSeq" id="WP_066154353.1">
    <property type="nucleotide sequence ID" value="NZ_CP020814.1"/>
</dbReference>
<keyword evidence="3" id="KW-1003">Cell membrane</keyword>
<dbReference type="EMBL" id="CP020814">
    <property type="protein sequence ID" value="ARK29612.1"/>
    <property type="molecule type" value="Genomic_DNA"/>
</dbReference>
<dbReference type="STRING" id="199441.BkAM31D_06915"/>
<dbReference type="InterPro" id="IPR050638">
    <property type="entry name" value="AA-Vitamin_Transporters"/>
</dbReference>
<evidence type="ECO:0000256" key="1">
    <source>
        <dbReference type="ARBA" id="ARBA00004651"/>
    </source>
</evidence>
<feature type="transmembrane region" description="Helical" evidence="7">
    <location>
        <begin position="5"/>
        <end position="25"/>
    </location>
</feature>
<keyword evidence="4 7" id="KW-0812">Transmembrane</keyword>
<sequence>MIRSYLLLTITIIIFSGNILVGKLLSEVPPVTMTFFRCLIALIILFPVGFRELKNNQTLWLKEWKALLSLSVSGIIVFNVFLYASLQFTSSTNVAVIETSTPVFALLLGMIFLKERLTKIQVSGITLSLVGALWVISKGDWQVIQHFQFNIGDILVLIAVFAWAIYSLLIKQHSYIPLYGSLVVMLFLSLVILLPFALYEWKAGIPNLLQPQLLAGLLYLGIFPSVIALIFWNIGVATIGPSRASIFLNLLPFFTVIGAVFFLDEPLSLNQLFGGLVILFGVYLTTKERKKLEETSISASG</sequence>
<feature type="transmembrane region" description="Helical" evidence="7">
    <location>
        <begin position="213"/>
        <end position="234"/>
    </location>
</feature>
<evidence type="ECO:0000259" key="8">
    <source>
        <dbReference type="Pfam" id="PF00892"/>
    </source>
</evidence>
<evidence type="ECO:0000313" key="9">
    <source>
        <dbReference type="EMBL" id="ARK29612.1"/>
    </source>
</evidence>
<keyword evidence="10" id="KW-1185">Reference proteome</keyword>
<dbReference type="KEGG" id="bkw:BkAM31D_06915"/>
<feature type="transmembrane region" description="Helical" evidence="7">
    <location>
        <begin position="246"/>
        <end position="263"/>
    </location>
</feature>
<feature type="transmembrane region" description="Helical" evidence="7">
    <location>
        <begin position="66"/>
        <end position="86"/>
    </location>
</feature>
<dbReference type="GO" id="GO:0005886">
    <property type="term" value="C:plasma membrane"/>
    <property type="evidence" value="ECO:0007669"/>
    <property type="project" value="UniProtKB-SubCell"/>
</dbReference>
<protein>
    <submittedName>
        <fullName evidence="9">Putative amino-acid metabolite efflux pump</fullName>
    </submittedName>
</protein>
<dbReference type="InterPro" id="IPR000620">
    <property type="entry name" value="EamA_dom"/>
</dbReference>
<dbReference type="PANTHER" id="PTHR32322:SF18">
    <property type="entry name" value="S-ADENOSYLMETHIONINE_S-ADENOSYLHOMOCYSTEINE TRANSPORTER"/>
    <property type="match status" value="1"/>
</dbReference>
<proteinExistence type="inferred from homology"/>
<organism evidence="9 10">
    <name type="scientific">Halalkalibacter krulwichiae</name>
    <dbReference type="NCBI Taxonomy" id="199441"/>
    <lineage>
        <taxon>Bacteria</taxon>
        <taxon>Bacillati</taxon>
        <taxon>Bacillota</taxon>
        <taxon>Bacilli</taxon>
        <taxon>Bacillales</taxon>
        <taxon>Bacillaceae</taxon>
        <taxon>Halalkalibacter</taxon>
    </lineage>
</organism>
<keyword evidence="5 7" id="KW-1133">Transmembrane helix</keyword>
<feature type="domain" description="EamA" evidence="8">
    <location>
        <begin position="4"/>
        <end position="136"/>
    </location>
</feature>
<evidence type="ECO:0000313" key="10">
    <source>
        <dbReference type="Proteomes" id="UP000193006"/>
    </source>
</evidence>
<feature type="transmembrane region" description="Helical" evidence="7">
    <location>
        <begin position="31"/>
        <end position="50"/>
    </location>
</feature>
<gene>
    <name evidence="9" type="primary">eamA_1</name>
    <name evidence="9" type="ORF">BkAM31D_06915</name>
</gene>
<feature type="transmembrane region" description="Helical" evidence="7">
    <location>
        <begin position="269"/>
        <end position="286"/>
    </location>
</feature>
<dbReference type="Pfam" id="PF00892">
    <property type="entry name" value="EamA"/>
    <property type="match status" value="2"/>
</dbReference>
<accession>A0A1X9MGQ2</accession>
<dbReference type="Proteomes" id="UP000193006">
    <property type="component" value="Chromosome"/>
</dbReference>
<evidence type="ECO:0000256" key="5">
    <source>
        <dbReference type="ARBA" id="ARBA00022989"/>
    </source>
</evidence>
<evidence type="ECO:0000256" key="4">
    <source>
        <dbReference type="ARBA" id="ARBA00022692"/>
    </source>
</evidence>
<name>A0A1X9MGQ2_9BACI</name>
<reference evidence="9 10" key="1">
    <citation type="submission" date="2017-04" db="EMBL/GenBank/DDBJ databases">
        <title>Bacillus krulwichiae AM31D Genome sequencing and assembly.</title>
        <authorList>
            <person name="Krulwich T.A."/>
            <person name="Anastor L."/>
            <person name="Ehrlich R."/>
            <person name="Ehrlich G.D."/>
            <person name="Janto B."/>
        </authorList>
    </citation>
    <scope>NUCLEOTIDE SEQUENCE [LARGE SCALE GENOMIC DNA]</scope>
    <source>
        <strain evidence="9 10">AM31D</strain>
    </source>
</reference>
<feature type="transmembrane region" description="Helical" evidence="7">
    <location>
        <begin position="92"/>
        <end position="113"/>
    </location>
</feature>